<dbReference type="EMBL" id="KQ102165">
    <property type="protein sequence ID" value="KMS93491.1"/>
    <property type="molecule type" value="Genomic_DNA"/>
</dbReference>
<evidence type="ECO:0000313" key="1">
    <source>
        <dbReference type="EMBL" id="KMS93491.1"/>
    </source>
</evidence>
<organism evidence="1 2">
    <name type="scientific">Beta vulgaris subsp. vulgaris</name>
    <name type="common">Beet</name>
    <dbReference type="NCBI Taxonomy" id="3555"/>
    <lineage>
        <taxon>Eukaryota</taxon>
        <taxon>Viridiplantae</taxon>
        <taxon>Streptophyta</taxon>
        <taxon>Embryophyta</taxon>
        <taxon>Tracheophyta</taxon>
        <taxon>Spermatophyta</taxon>
        <taxon>Magnoliopsida</taxon>
        <taxon>eudicotyledons</taxon>
        <taxon>Gunneridae</taxon>
        <taxon>Pentapetalae</taxon>
        <taxon>Caryophyllales</taxon>
        <taxon>Chenopodiaceae</taxon>
        <taxon>Betoideae</taxon>
        <taxon>Beta</taxon>
    </lineage>
</organism>
<accession>A0A0J8AXL5</accession>
<evidence type="ECO:0000313" key="2">
    <source>
        <dbReference type="Proteomes" id="UP000035740"/>
    </source>
</evidence>
<dbReference type="Proteomes" id="UP000035740">
    <property type="component" value="Unassembled WGS sequence"/>
</dbReference>
<name>A0A0J8AXL5_BETVV</name>
<proteinExistence type="predicted"/>
<dbReference type="Gramene" id="KMS93491">
    <property type="protein sequence ID" value="KMS93491"/>
    <property type="gene ID" value="BVRB_030940"/>
</dbReference>
<gene>
    <name evidence="1" type="ORF">BVRB_030940</name>
</gene>
<sequence>HDGAAATCWHASFPRTLAVGTRRFCIAAPRLSWAPQREIVKRVPEPEQQTAALAAHHQLPTMKTNYAIVDVDHVDEDIIRQGSKLFEKYMLESWLPEMWFNCNKHIAFAFQSHVSER</sequence>
<protein>
    <submittedName>
        <fullName evidence="1">Uncharacterized protein</fullName>
    </submittedName>
</protein>
<keyword evidence="2" id="KW-1185">Reference proteome</keyword>
<reference evidence="1 2" key="1">
    <citation type="journal article" date="2014" name="Nature">
        <title>The genome of the recently domesticated crop plant sugar beet (Beta vulgaris).</title>
        <authorList>
            <person name="Dohm J.C."/>
            <person name="Minoche A.E."/>
            <person name="Holtgrawe D."/>
            <person name="Capella-Gutierrez S."/>
            <person name="Zakrzewski F."/>
            <person name="Tafer H."/>
            <person name="Rupp O."/>
            <person name="Sorensen T.R."/>
            <person name="Stracke R."/>
            <person name="Reinhardt R."/>
            <person name="Goesmann A."/>
            <person name="Kraft T."/>
            <person name="Schulz B."/>
            <person name="Stadler P.F."/>
            <person name="Schmidt T."/>
            <person name="Gabaldon T."/>
            <person name="Lehrach H."/>
            <person name="Weisshaar B."/>
            <person name="Himmelbauer H."/>
        </authorList>
    </citation>
    <scope>NUCLEOTIDE SEQUENCE [LARGE SCALE GENOMIC DNA]</scope>
    <source>
        <tissue evidence="1">Taproot</tissue>
    </source>
</reference>
<feature type="non-terminal residue" evidence="1">
    <location>
        <position position="1"/>
    </location>
</feature>
<dbReference type="AlphaFoldDB" id="A0A0J8AXL5"/>